<evidence type="ECO:0000259" key="2">
    <source>
        <dbReference type="Pfam" id="PF00857"/>
    </source>
</evidence>
<dbReference type="Gene3D" id="3.40.50.850">
    <property type="entry name" value="Isochorismatase-like"/>
    <property type="match status" value="1"/>
</dbReference>
<reference evidence="3 4" key="1">
    <citation type="submission" date="2018-02" db="EMBL/GenBank/DDBJ databases">
        <title>Genome sequences of Apibacter spp., gut symbionts of Asian honey bees.</title>
        <authorList>
            <person name="Kwong W.K."/>
            <person name="Steele M.I."/>
            <person name="Moran N.A."/>
        </authorList>
    </citation>
    <scope>NUCLEOTIDE SEQUENCE [LARGE SCALE GENOMIC DNA]</scope>
    <source>
        <strain evidence="4">wkB301</strain>
    </source>
</reference>
<sequence>MKALIVVDIQNDYFEGGTMVLDGALEASEKAKQIIDKFRNDRLPVIHIQHIALSPDATFFLPYTKGAEFHPNVKPEGGEIVITKYYPNSFLKTDLQKYLQKLEVKELVICGMMTHMCIDATTRAAKDLGYECTLIGDACATRELEISGIKVVSQEVHAAFLSALDYYYANVTTANDYLTAN</sequence>
<dbReference type="InterPro" id="IPR000868">
    <property type="entry name" value="Isochorismatase-like_dom"/>
</dbReference>
<dbReference type="GO" id="GO:0016787">
    <property type="term" value="F:hydrolase activity"/>
    <property type="evidence" value="ECO:0007669"/>
    <property type="project" value="UniProtKB-KW"/>
</dbReference>
<dbReference type="Pfam" id="PF00857">
    <property type="entry name" value="Isochorismatase"/>
    <property type="match status" value="1"/>
</dbReference>
<dbReference type="OrthoDB" id="9791276at2"/>
<dbReference type="EMBL" id="PSZM01000037">
    <property type="protein sequence ID" value="PQL92615.1"/>
    <property type="molecule type" value="Genomic_DNA"/>
</dbReference>
<dbReference type="CDD" id="cd01014">
    <property type="entry name" value="nicotinamidase_related"/>
    <property type="match status" value="1"/>
</dbReference>
<name>A0A2S8ACD8_9FLAO</name>
<dbReference type="AlphaFoldDB" id="A0A2S8ACD8"/>
<dbReference type="InterPro" id="IPR050272">
    <property type="entry name" value="Isochorismatase-like_hydrls"/>
</dbReference>
<dbReference type="RefSeq" id="WP_105246830.1">
    <property type="nucleotide sequence ID" value="NZ_PSZM01000037.1"/>
</dbReference>
<keyword evidence="1 3" id="KW-0378">Hydrolase</keyword>
<proteinExistence type="predicted"/>
<comment type="caution">
    <text evidence="3">The sequence shown here is derived from an EMBL/GenBank/DDBJ whole genome shotgun (WGS) entry which is preliminary data.</text>
</comment>
<dbReference type="Proteomes" id="UP000238042">
    <property type="component" value="Unassembled WGS sequence"/>
</dbReference>
<feature type="domain" description="Isochorismatase-like" evidence="2">
    <location>
        <begin position="3"/>
        <end position="175"/>
    </location>
</feature>
<dbReference type="InterPro" id="IPR036380">
    <property type="entry name" value="Isochorismatase-like_sf"/>
</dbReference>
<evidence type="ECO:0000313" key="4">
    <source>
        <dbReference type="Proteomes" id="UP000238042"/>
    </source>
</evidence>
<organism evidence="3 4">
    <name type="scientific">Apibacter adventoris</name>
    <dbReference type="NCBI Taxonomy" id="1679466"/>
    <lineage>
        <taxon>Bacteria</taxon>
        <taxon>Pseudomonadati</taxon>
        <taxon>Bacteroidota</taxon>
        <taxon>Flavobacteriia</taxon>
        <taxon>Flavobacteriales</taxon>
        <taxon>Weeksellaceae</taxon>
        <taxon>Apibacter</taxon>
    </lineage>
</organism>
<gene>
    <name evidence="3" type="ORF">C4S77_06225</name>
</gene>
<dbReference type="PANTHER" id="PTHR43540">
    <property type="entry name" value="PEROXYUREIDOACRYLATE/UREIDOACRYLATE AMIDOHYDROLASE-RELATED"/>
    <property type="match status" value="1"/>
</dbReference>
<evidence type="ECO:0000256" key="1">
    <source>
        <dbReference type="ARBA" id="ARBA00022801"/>
    </source>
</evidence>
<accession>A0A2S8ACD8</accession>
<dbReference type="SUPFAM" id="SSF52499">
    <property type="entry name" value="Isochorismatase-like hydrolases"/>
    <property type="match status" value="1"/>
</dbReference>
<protein>
    <submittedName>
        <fullName evidence="3">Cysteine hydrolase</fullName>
    </submittedName>
</protein>
<evidence type="ECO:0000313" key="3">
    <source>
        <dbReference type="EMBL" id="PQL92615.1"/>
    </source>
</evidence>
<dbReference type="PANTHER" id="PTHR43540:SF1">
    <property type="entry name" value="ISOCHORISMATASE HYDROLASE"/>
    <property type="match status" value="1"/>
</dbReference>
<keyword evidence="4" id="KW-1185">Reference proteome</keyword>